<dbReference type="EMBL" id="CM056743">
    <property type="protein sequence ID" value="KAJ8672822.1"/>
    <property type="molecule type" value="Genomic_DNA"/>
</dbReference>
<keyword evidence="2" id="KW-1185">Reference proteome</keyword>
<protein>
    <submittedName>
        <fullName evidence="1">Uncharacterized protein</fullName>
    </submittedName>
</protein>
<organism evidence="1 2">
    <name type="scientific">Eretmocerus hayati</name>
    <dbReference type="NCBI Taxonomy" id="131215"/>
    <lineage>
        <taxon>Eukaryota</taxon>
        <taxon>Metazoa</taxon>
        <taxon>Ecdysozoa</taxon>
        <taxon>Arthropoda</taxon>
        <taxon>Hexapoda</taxon>
        <taxon>Insecta</taxon>
        <taxon>Pterygota</taxon>
        <taxon>Neoptera</taxon>
        <taxon>Endopterygota</taxon>
        <taxon>Hymenoptera</taxon>
        <taxon>Apocrita</taxon>
        <taxon>Proctotrupomorpha</taxon>
        <taxon>Chalcidoidea</taxon>
        <taxon>Aphelinidae</taxon>
        <taxon>Aphelininae</taxon>
        <taxon>Eretmocerus</taxon>
    </lineage>
</organism>
<comment type="caution">
    <text evidence="1">The sequence shown here is derived from an EMBL/GenBank/DDBJ whole genome shotgun (WGS) entry which is preliminary data.</text>
</comment>
<feature type="non-terminal residue" evidence="1">
    <location>
        <position position="1"/>
    </location>
</feature>
<reference evidence="1" key="1">
    <citation type="submission" date="2023-04" db="EMBL/GenBank/DDBJ databases">
        <title>A chromosome-level genome assembly of the parasitoid wasp Eretmocerus hayati.</title>
        <authorList>
            <person name="Zhong Y."/>
            <person name="Liu S."/>
            <person name="Liu Y."/>
        </authorList>
    </citation>
    <scope>NUCLEOTIDE SEQUENCE</scope>
    <source>
        <strain evidence="1">ZJU_SS_LIU_2023</strain>
    </source>
</reference>
<gene>
    <name evidence="1" type="ORF">QAD02_004082</name>
</gene>
<proteinExistence type="predicted"/>
<name>A0ACC2NRG7_9HYME</name>
<evidence type="ECO:0000313" key="2">
    <source>
        <dbReference type="Proteomes" id="UP001239111"/>
    </source>
</evidence>
<dbReference type="Proteomes" id="UP001239111">
    <property type="component" value="Chromosome 3"/>
</dbReference>
<evidence type="ECO:0000313" key="1">
    <source>
        <dbReference type="EMBL" id="KAJ8672822.1"/>
    </source>
</evidence>
<accession>A0ACC2NRG7</accession>
<sequence>STALSTLLWRLSKVIFEVQESTMLNLVILLMLGCHVNRLGPRVCGTDGKIYGNLDALHCEIKCSGNQHLMEDPNHSCNTGPSYIGPNSEKAANPVLEPTYDSTKYGIKPQNDHQESYTSCMDDCSRRGLRMAGPVCGNDGKKYHNPTELYCTAICSGNPKLRVDSNNSCDSESSHSGQESANGAAIQNWGSKDDGGIQIYVGKTKQIRQPNIPPRTTYQNFKPTGYESEIGEIKIYQGNMELPRPTYPQGTVW</sequence>